<dbReference type="Proteomes" id="UP001066276">
    <property type="component" value="Chromosome 7"/>
</dbReference>
<organism evidence="1 2">
    <name type="scientific">Pleurodeles waltl</name>
    <name type="common">Iberian ribbed newt</name>
    <dbReference type="NCBI Taxonomy" id="8319"/>
    <lineage>
        <taxon>Eukaryota</taxon>
        <taxon>Metazoa</taxon>
        <taxon>Chordata</taxon>
        <taxon>Craniata</taxon>
        <taxon>Vertebrata</taxon>
        <taxon>Euteleostomi</taxon>
        <taxon>Amphibia</taxon>
        <taxon>Batrachia</taxon>
        <taxon>Caudata</taxon>
        <taxon>Salamandroidea</taxon>
        <taxon>Salamandridae</taxon>
        <taxon>Pleurodelinae</taxon>
        <taxon>Pleurodeles</taxon>
    </lineage>
</organism>
<dbReference type="EMBL" id="JANPWB010000011">
    <property type="protein sequence ID" value="KAJ1126346.1"/>
    <property type="molecule type" value="Genomic_DNA"/>
</dbReference>
<comment type="caution">
    <text evidence="1">The sequence shown here is derived from an EMBL/GenBank/DDBJ whole genome shotgun (WGS) entry which is preliminary data.</text>
</comment>
<reference evidence="1" key="1">
    <citation type="journal article" date="2022" name="bioRxiv">
        <title>Sequencing and chromosome-scale assembly of the giantPleurodeles waltlgenome.</title>
        <authorList>
            <person name="Brown T."/>
            <person name="Elewa A."/>
            <person name="Iarovenko S."/>
            <person name="Subramanian E."/>
            <person name="Araus A.J."/>
            <person name="Petzold A."/>
            <person name="Susuki M."/>
            <person name="Suzuki K.-i.T."/>
            <person name="Hayashi T."/>
            <person name="Toyoda A."/>
            <person name="Oliveira C."/>
            <person name="Osipova E."/>
            <person name="Leigh N.D."/>
            <person name="Simon A."/>
            <person name="Yun M.H."/>
        </authorList>
    </citation>
    <scope>NUCLEOTIDE SEQUENCE</scope>
    <source>
        <strain evidence="1">20211129_DDA</strain>
        <tissue evidence="1">Liver</tissue>
    </source>
</reference>
<evidence type="ECO:0000313" key="1">
    <source>
        <dbReference type="EMBL" id="KAJ1126346.1"/>
    </source>
</evidence>
<protein>
    <submittedName>
        <fullName evidence="1">Uncharacterized protein</fullName>
    </submittedName>
</protein>
<gene>
    <name evidence="1" type="ORF">NDU88_004754</name>
</gene>
<name>A0AAV7PDR4_PLEWA</name>
<dbReference type="AlphaFoldDB" id="A0AAV7PDR4"/>
<proteinExistence type="predicted"/>
<keyword evidence="2" id="KW-1185">Reference proteome</keyword>
<evidence type="ECO:0000313" key="2">
    <source>
        <dbReference type="Proteomes" id="UP001066276"/>
    </source>
</evidence>
<sequence length="136" mass="15960">MAAYMTDFYGSRAWPTMKDLHRFVQDCPCGQLEHQWSLEGDVTLEEVQQVVTQLQSWKLQGLNELPVEFLKKLARMVTPHLHRMMCDANGMVQFVPLKEDYDMAPTQPFEYYQLRHVPSERIAPEEDTTEESPLER</sequence>
<accession>A0AAV7PDR4</accession>